<dbReference type="EMBL" id="QFPX01000006">
    <property type="protein sequence ID" value="PZQ55336.1"/>
    <property type="molecule type" value="Genomic_DNA"/>
</dbReference>
<protein>
    <submittedName>
        <fullName evidence="1">TolC family protein</fullName>
    </submittedName>
</protein>
<evidence type="ECO:0000313" key="1">
    <source>
        <dbReference type="EMBL" id="PZQ55336.1"/>
    </source>
</evidence>
<organism evidence="1 2">
    <name type="scientific">Novosphingobium pentaromativorans</name>
    <dbReference type="NCBI Taxonomy" id="205844"/>
    <lineage>
        <taxon>Bacteria</taxon>
        <taxon>Pseudomonadati</taxon>
        <taxon>Pseudomonadota</taxon>
        <taxon>Alphaproteobacteria</taxon>
        <taxon>Sphingomonadales</taxon>
        <taxon>Sphingomonadaceae</taxon>
        <taxon>Novosphingobium</taxon>
    </lineage>
</organism>
<dbReference type="PANTHER" id="PTHR30203">
    <property type="entry name" value="OUTER MEMBRANE CATION EFFLUX PROTEIN"/>
    <property type="match status" value="1"/>
</dbReference>
<accession>A0A2W5NPJ7</accession>
<dbReference type="SUPFAM" id="SSF56954">
    <property type="entry name" value="Outer membrane efflux proteins (OEP)"/>
    <property type="match status" value="1"/>
</dbReference>
<dbReference type="Proteomes" id="UP000249082">
    <property type="component" value="Unassembled WGS sequence"/>
</dbReference>
<dbReference type="AlphaFoldDB" id="A0A2W5NPJ7"/>
<sequence>MRSMIASADFAAIAAIVRKHAFPFSASRPFLVGALACALAGCATTAAPEADASLVIAPPVEAPADGDWWKTAGDPLLANLVERGIAADNDLACRAARLHEQEETDAAASRRLAGKVRALVGKDQAPERDAARMAWAYAYAQARADRATEVALAYVQVRRLQQILTLRTGRLDQFRDNAVIAEFRRQAGLVTAIDGGLGNSIAGVVDADVSATRSRFDAARAALAAMTGMTDNDLLTALGEKAEVPVISPGAPPAADAPLRRADLLALSSRLESSLAHAKVTQAELDAARAAPTDETTAPALRDALQKLEKAETGARAEMSSMRQSLAALDARQSAIDETAAQAKRAVSDARASYKAGFGDFATLYVAEAAALAADEARVNLKADRAAAIVRLYKMEGGGWSAADLNPPMGTATCD</sequence>
<dbReference type="InterPro" id="IPR010131">
    <property type="entry name" value="MdtP/NodT-like"/>
</dbReference>
<comment type="caution">
    <text evidence="1">The sequence shown here is derived from an EMBL/GenBank/DDBJ whole genome shotgun (WGS) entry which is preliminary data.</text>
</comment>
<reference evidence="1 2" key="1">
    <citation type="submission" date="2017-08" db="EMBL/GenBank/DDBJ databases">
        <title>Infants hospitalized years apart are colonized by the same room-sourced microbial strains.</title>
        <authorList>
            <person name="Brooks B."/>
            <person name="Olm M.R."/>
            <person name="Firek B.A."/>
            <person name="Baker R."/>
            <person name="Thomas B.C."/>
            <person name="Morowitz M.J."/>
            <person name="Banfield J.F."/>
        </authorList>
    </citation>
    <scope>NUCLEOTIDE SEQUENCE [LARGE SCALE GENOMIC DNA]</scope>
    <source>
        <strain evidence="1">S2_005_002_R2_33</strain>
    </source>
</reference>
<proteinExistence type="predicted"/>
<dbReference type="Gene3D" id="1.20.1600.10">
    <property type="entry name" value="Outer membrane efflux proteins (OEP)"/>
    <property type="match status" value="1"/>
</dbReference>
<evidence type="ECO:0000313" key="2">
    <source>
        <dbReference type="Proteomes" id="UP000249082"/>
    </source>
</evidence>
<name>A0A2W5NPJ7_9SPHN</name>
<gene>
    <name evidence="1" type="ORF">DI555_08300</name>
</gene>